<evidence type="ECO:0000259" key="2">
    <source>
        <dbReference type="Pfam" id="PF13280"/>
    </source>
</evidence>
<protein>
    <recommendedName>
        <fullName evidence="2">WYL domain-containing protein</fullName>
    </recommendedName>
</protein>
<dbReference type="AlphaFoldDB" id="A0A133UNL4"/>
<keyword evidence="4" id="KW-1185">Reference proteome</keyword>
<feature type="region of interest" description="Disordered" evidence="1">
    <location>
        <begin position="288"/>
        <end position="313"/>
    </location>
</feature>
<comment type="caution">
    <text evidence="3">The sequence shown here is derived from an EMBL/GenBank/DDBJ whole genome shotgun (WGS) entry which is preliminary data.</text>
</comment>
<gene>
    <name evidence="3" type="ORF">AKJ65_00485</name>
</gene>
<feature type="region of interest" description="Disordered" evidence="1">
    <location>
        <begin position="328"/>
        <end position="401"/>
    </location>
</feature>
<dbReference type="Pfam" id="PF13280">
    <property type="entry name" value="WYL"/>
    <property type="match status" value="1"/>
</dbReference>
<feature type="compositionally biased region" description="Basic and acidic residues" evidence="1">
    <location>
        <begin position="291"/>
        <end position="313"/>
    </location>
</feature>
<reference evidence="3 4" key="1">
    <citation type="journal article" date="2016" name="Sci. Rep.">
        <title>Metabolic traits of an uncultured archaeal lineage -MSBL1- from brine pools of the Red Sea.</title>
        <authorList>
            <person name="Mwirichia R."/>
            <person name="Alam I."/>
            <person name="Rashid M."/>
            <person name="Vinu M."/>
            <person name="Ba-Alawi W."/>
            <person name="Anthony Kamau A."/>
            <person name="Kamanda Ngugi D."/>
            <person name="Goker M."/>
            <person name="Klenk H.P."/>
            <person name="Bajic V."/>
            <person name="Stingl U."/>
        </authorList>
    </citation>
    <scope>NUCLEOTIDE SEQUENCE [LARGE SCALE GENOMIC DNA]</scope>
    <source>
        <strain evidence="3">SCGC-AAA259E19</strain>
    </source>
</reference>
<evidence type="ECO:0000313" key="4">
    <source>
        <dbReference type="Proteomes" id="UP000070284"/>
    </source>
</evidence>
<dbReference type="Proteomes" id="UP000070284">
    <property type="component" value="Unassembled WGS sequence"/>
</dbReference>
<proteinExistence type="predicted"/>
<feature type="compositionally biased region" description="Acidic residues" evidence="1">
    <location>
        <begin position="349"/>
        <end position="360"/>
    </location>
</feature>
<name>A0A133UNL4_9EURY</name>
<evidence type="ECO:0000256" key="1">
    <source>
        <dbReference type="SAM" id="MobiDB-lite"/>
    </source>
</evidence>
<feature type="domain" description="WYL" evidence="2">
    <location>
        <begin position="513"/>
        <end position="577"/>
    </location>
</feature>
<organism evidence="3 4">
    <name type="scientific">candidate division MSBL1 archaeon SCGC-AAA259E19</name>
    <dbReference type="NCBI Taxonomy" id="1698264"/>
    <lineage>
        <taxon>Archaea</taxon>
        <taxon>Methanobacteriati</taxon>
        <taxon>Methanobacteriota</taxon>
        <taxon>candidate division MSBL1</taxon>
    </lineage>
</organism>
<dbReference type="PROSITE" id="PS52050">
    <property type="entry name" value="WYL"/>
    <property type="match status" value="1"/>
</dbReference>
<accession>A0A133UNL4</accession>
<evidence type="ECO:0000313" key="3">
    <source>
        <dbReference type="EMBL" id="KXA95824.1"/>
    </source>
</evidence>
<dbReference type="EMBL" id="LHXO01000003">
    <property type="protein sequence ID" value="KXA95824.1"/>
    <property type="molecule type" value="Genomic_DNA"/>
</dbReference>
<feature type="compositionally biased region" description="Basic and acidic residues" evidence="1">
    <location>
        <begin position="379"/>
        <end position="391"/>
    </location>
</feature>
<dbReference type="PATRIC" id="fig|1698264.3.peg.874"/>
<dbReference type="InterPro" id="IPR026881">
    <property type="entry name" value="WYL_dom"/>
</dbReference>
<sequence>MSEVSSTIREDLGVVTERLIPFAPRSETREKLWELYEEYKVKVANMDDLRHNKRMCCPIHEDNEEVTITGGGKNDGKKFMCEKWHDPDLTRRDTTEFRFSTYTSHEAYKVYQDFLTEALTLMTTCEGTLEGIAKYLNISKHMVELGEHVLLDYLGDNGKDLIEVDGDLIVIYADFSGTAISKNSGMIMSKVGDEVAYQVCPTINYMTAWNFVKGLKKRLETSDDTTVVFVTDGGLAWLDPIQSLFPDAVHIRQFHSKNTRGIIYVHLRHEGEPNTVRFPWDAVLEEGEASEDAKRMRERRKLEESSRSEGERTELSKDIIVWKGTAKYPRGRRNKDGKEKKGATVTEAMNEDEEPNEQEDSQEKEGSEEPQDDSDESEETSKKDGDKKERMSIASGTATPNRIFKGDFEEAKEIPPVKRAFSILKEIFGGHYITSNTAESLFNVKPPLKAHRIMKNGDGFAQMLLFLRTKLRKKTRNEIKSFIRNEVVTYERLLKVSVTQLGPPPPDNQPEEVVLNAYRNHDPVTIIYKDRKGTKTSRMIEPLKIETDPYSGVRRIESYCYLRDAKRTFLLERMVDAIPADTELSVITKDSL</sequence>
<feature type="compositionally biased region" description="Acidic residues" evidence="1">
    <location>
        <begin position="368"/>
        <end position="378"/>
    </location>
</feature>